<feature type="transmembrane region" description="Helical" evidence="1">
    <location>
        <begin position="20"/>
        <end position="43"/>
    </location>
</feature>
<reference evidence="3" key="1">
    <citation type="journal article" date="2014" name="Front. Microbiol.">
        <title>High frequency of phylogenetically diverse reductive dehalogenase-homologous genes in deep subseafloor sedimentary metagenomes.</title>
        <authorList>
            <person name="Kawai M."/>
            <person name="Futagami T."/>
            <person name="Toyoda A."/>
            <person name="Takaki Y."/>
            <person name="Nishi S."/>
            <person name="Hori S."/>
            <person name="Arai W."/>
            <person name="Tsubouchi T."/>
            <person name="Morono Y."/>
            <person name="Uchiyama I."/>
            <person name="Ito T."/>
            <person name="Fujiyama A."/>
            <person name="Inagaki F."/>
            <person name="Takami H."/>
        </authorList>
    </citation>
    <scope>NUCLEOTIDE SEQUENCE</scope>
    <source>
        <strain evidence="3">Expedition CK06-06</strain>
    </source>
</reference>
<dbReference type="InterPro" id="IPR007484">
    <property type="entry name" value="Peptidase_M28"/>
</dbReference>
<dbReference type="SUPFAM" id="SSF53187">
    <property type="entry name" value="Zn-dependent exopeptidases"/>
    <property type="match status" value="1"/>
</dbReference>
<accession>X1PA68</accession>
<evidence type="ECO:0000313" key="3">
    <source>
        <dbReference type="EMBL" id="GAI53202.1"/>
    </source>
</evidence>
<evidence type="ECO:0000256" key="1">
    <source>
        <dbReference type="SAM" id="Phobius"/>
    </source>
</evidence>
<keyword evidence="1" id="KW-0472">Membrane</keyword>
<gene>
    <name evidence="3" type="ORF">S06H3_64430</name>
</gene>
<protein>
    <recommendedName>
        <fullName evidence="2">Peptidase M28 domain-containing protein</fullName>
    </recommendedName>
</protein>
<proteinExistence type="predicted"/>
<keyword evidence="1" id="KW-1133">Transmembrane helix</keyword>
<comment type="caution">
    <text evidence="3">The sequence shown here is derived from an EMBL/GenBank/DDBJ whole genome shotgun (WGS) entry which is preliminary data.</text>
</comment>
<dbReference type="Gene3D" id="3.40.630.10">
    <property type="entry name" value="Zn peptidases"/>
    <property type="match status" value="1"/>
</dbReference>
<feature type="non-terminal residue" evidence="3">
    <location>
        <position position="1"/>
    </location>
</feature>
<dbReference type="AlphaFoldDB" id="X1PA68"/>
<sequence>ILLIQNFLIIFQMQVIFSNIYFFFFWIFIAGVPIILIQLFFIISNRSVMGANDNLSGTAVCYELAKNLNLPKNKPNSVEIRINSYGCEEIGSKGSKAFVKSHLDEIKNAIVINVDNVGNK</sequence>
<keyword evidence="1" id="KW-0812">Transmembrane</keyword>
<feature type="non-terminal residue" evidence="3">
    <location>
        <position position="120"/>
    </location>
</feature>
<dbReference type="EMBL" id="BARV01043034">
    <property type="protein sequence ID" value="GAI53202.1"/>
    <property type="molecule type" value="Genomic_DNA"/>
</dbReference>
<organism evidence="3">
    <name type="scientific">marine sediment metagenome</name>
    <dbReference type="NCBI Taxonomy" id="412755"/>
    <lineage>
        <taxon>unclassified sequences</taxon>
        <taxon>metagenomes</taxon>
        <taxon>ecological metagenomes</taxon>
    </lineage>
</organism>
<name>X1PA68_9ZZZZ</name>
<feature type="domain" description="Peptidase M28" evidence="2">
    <location>
        <begin position="50"/>
        <end position="119"/>
    </location>
</feature>
<evidence type="ECO:0000259" key="2">
    <source>
        <dbReference type="Pfam" id="PF04389"/>
    </source>
</evidence>
<dbReference type="Pfam" id="PF04389">
    <property type="entry name" value="Peptidase_M28"/>
    <property type="match status" value="1"/>
</dbReference>